<evidence type="ECO:0000256" key="5">
    <source>
        <dbReference type="ARBA" id="ARBA00023015"/>
    </source>
</evidence>
<sequence length="244" mass="26551">MATHAHDPLVLIVEDDPDISALVARYLGDNGFDTEVARDGPAMEARMAVRRPDLIVLDINLPGEDGLSLCLRLRNAGGPPVIMVTAKGEDVDRILGLEMGADDYLPKPFNPRELLARVRAVLRRQGAGAEAPASAAPARVLRFAGWTVDRGARRLTDPDGARVALTSAEFDLLSTFCDHPGRVLSRERLLDLTQGPGSLSQDRSVDIVVSRLRLKIEKNPREPDFVQTVRSSGYIFSPAVETLP</sequence>
<dbReference type="Proteomes" id="UP000290759">
    <property type="component" value="Unassembled WGS sequence"/>
</dbReference>
<dbReference type="Gene3D" id="6.10.250.690">
    <property type="match status" value="1"/>
</dbReference>
<evidence type="ECO:0000256" key="7">
    <source>
        <dbReference type="ARBA" id="ARBA00023159"/>
    </source>
</evidence>
<dbReference type="InterPro" id="IPR036388">
    <property type="entry name" value="WH-like_DNA-bd_sf"/>
</dbReference>
<keyword evidence="6 11" id="KW-0238">DNA-binding</keyword>
<dbReference type="SMART" id="SM00862">
    <property type="entry name" value="Trans_reg_C"/>
    <property type="match status" value="1"/>
</dbReference>
<dbReference type="CDD" id="cd00383">
    <property type="entry name" value="trans_reg_C"/>
    <property type="match status" value="1"/>
</dbReference>
<dbReference type="PROSITE" id="PS51755">
    <property type="entry name" value="OMPR_PHOB"/>
    <property type="match status" value="1"/>
</dbReference>
<dbReference type="PROSITE" id="PS50110">
    <property type="entry name" value="RESPONSE_REGULATORY"/>
    <property type="match status" value="1"/>
</dbReference>
<dbReference type="Pfam" id="PF00486">
    <property type="entry name" value="Trans_reg_C"/>
    <property type="match status" value="1"/>
</dbReference>
<keyword evidence="7" id="KW-0010">Activator</keyword>
<feature type="domain" description="OmpR/PhoB-type" evidence="13">
    <location>
        <begin position="138"/>
        <end position="238"/>
    </location>
</feature>
<evidence type="ECO:0000313" key="15">
    <source>
        <dbReference type="Proteomes" id="UP000290759"/>
    </source>
</evidence>
<evidence type="ECO:0000256" key="3">
    <source>
        <dbReference type="ARBA" id="ARBA00022553"/>
    </source>
</evidence>
<reference evidence="14 15" key="2">
    <citation type="submission" date="2019-02" db="EMBL/GenBank/DDBJ databases">
        <title>'Lichenibacterium ramalinii' gen. nov. sp. nov., 'Lichenibacterium minor' gen. nov. sp. nov.</title>
        <authorList>
            <person name="Pankratov T."/>
        </authorList>
    </citation>
    <scope>NUCLEOTIDE SEQUENCE [LARGE SCALE GENOMIC DNA]</scope>
    <source>
        <strain evidence="14 15">RmlP026</strain>
    </source>
</reference>
<evidence type="ECO:0000256" key="2">
    <source>
        <dbReference type="ARBA" id="ARBA00022490"/>
    </source>
</evidence>
<comment type="subcellular location">
    <subcellularLocation>
        <location evidence="1">Cytoplasm</location>
    </subcellularLocation>
</comment>
<comment type="caution">
    <text evidence="14">The sequence shown here is derived from an EMBL/GenBank/DDBJ whole genome shotgun (WGS) entry which is preliminary data.</text>
</comment>
<evidence type="ECO:0000256" key="6">
    <source>
        <dbReference type="ARBA" id="ARBA00023125"/>
    </source>
</evidence>
<dbReference type="SUPFAM" id="SSF46894">
    <property type="entry name" value="C-terminal effector domain of the bipartite response regulators"/>
    <property type="match status" value="1"/>
</dbReference>
<keyword evidence="15" id="KW-1185">Reference proteome</keyword>
<evidence type="ECO:0000256" key="11">
    <source>
        <dbReference type="PROSITE-ProRule" id="PRU01091"/>
    </source>
</evidence>
<dbReference type="Gene3D" id="1.10.10.10">
    <property type="entry name" value="Winged helix-like DNA-binding domain superfamily/Winged helix DNA-binding domain"/>
    <property type="match status" value="1"/>
</dbReference>
<keyword evidence="8" id="KW-0804">Transcription</keyword>
<evidence type="ECO:0000256" key="4">
    <source>
        <dbReference type="ARBA" id="ARBA00023012"/>
    </source>
</evidence>
<dbReference type="Pfam" id="PF00072">
    <property type="entry name" value="Response_reg"/>
    <property type="match status" value="1"/>
</dbReference>
<dbReference type="SMART" id="SM00448">
    <property type="entry name" value="REC"/>
    <property type="match status" value="1"/>
</dbReference>
<dbReference type="FunFam" id="1.10.10.10:FF:000099">
    <property type="entry name" value="Two-component system response regulator TorR"/>
    <property type="match status" value="1"/>
</dbReference>
<dbReference type="RefSeq" id="WP_129226093.1">
    <property type="nucleotide sequence ID" value="NZ_QYBB01000009.1"/>
</dbReference>
<name>A0A4Q2UAI8_9HYPH</name>
<dbReference type="InterPro" id="IPR001867">
    <property type="entry name" value="OmpR/PhoB-type_DNA-bd"/>
</dbReference>
<dbReference type="EMBL" id="QYBB01000009">
    <property type="protein sequence ID" value="RYC32076.1"/>
    <property type="molecule type" value="Genomic_DNA"/>
</dbReference>
<evidence type="ECO:0000313" key="14">
    <source>
        <dbReference type="EMBL" id="RYC32076.1"/>
    </source>
</evidence>
<proteinExistence type="predicted"/>
<dbReference type="InterPro" id="IPR016032">
    <property type="entry name" value="Sig_transdc_resp-reg_C-effctor"/>
</dbReference>
<dbReference type="PANTHER" id="PTHR48111">
    <property type="entry name" value="REGULATOR OF RPOS"/>
    <property type="match status" value="1"/>
</dbReference>
<dbReference type="GO" id="GO:0000976">
    <property type="term" value="F:transcription cis-regulatory region binding"/>
    <property type="evidence" value="ECO:0007669"/>
    <property type="project" value="TreeGrafter"/>
</dbReference>
<evidence type="ECO:0000256" key="1">
    <source>
        <dbReference type="ARBA" id="ARBA00004496"/>
    </source>
</evidence>
<protein>
    <recommendedName>
        <fullName evidence="9">Regulatory protein VirG</fullName>
    </recommendedName>
</protein>
<feature type="domain" description="Response regulatory" evidence="12">
    <location>
        <begin position="9"/>
        <end position="122"/>
    </location>
</feature>
<dbReference type="GO" id="GO:0000156">
    <property type="term" value="F:phosphorelay response regulator activity"/>
    <property type="evidence" value="ECO:0007669"/>
    <property type="project" value="TreeGrafter"/>
</dbReference>
<dbReference type="GO" id="GO:0006355">
    <property type="term" value="P:regulation of DNA-templated transcription"/>
    <property type="evidence" value="ECO:0007669"/>
    <property type="project" value="InterPro"/>
</dbReference>
<dbReference type="Gene3D" id="3.40.50.2300">
    <property type="match status" value="1"/>
</dbReference>
<dbReference type="GO" id="GO:0005829">
    <property type="term" value="C:cytosol"/>
    <property type="evidence" value="ECO:0007669"/>
    <property type="project" value="TreeGrafter"/>
</dbReference>
<dbReference type="SUPFAM" id="SSF52172">
    <property type="entry name" value="CheY-like"/>
    <property type="match status" value="1"/>
</dbReference>
<gene>
    <name evidence="14" type="ORF">D3273_10110</name>
</gene>
<feature type="modified residue" description="4-aspartylphosphate" evidence="10">
    <location>
        <position position="58"/>
    </location>
</feature>
<keyword evidence="4" id="KW-0902">Two-component regulatory system</keyword>
<accession>A0A4Q2UAI8</accession>
<evidence type="ECO:0000256" key="10">
    <source>
        <dbReference type="PROSITE-ProRule" id="PRU00169"/>
    </source>
</evidence>
<keyword evidence="5" id="KW-0805">Transcription regulation</keyword>
<dbReference type="AlphaFoldDB" id="A0A4Q2UAI8"/>
<dbReference type="OrthoDB" id="9802426at2"/>
<dbReference type="PANTHER" id="PTHR48111:SF4">
    <property type="entry name" value="DNA-BINDING DUAL TRANSCRIPTIONAL REGULATOR OMPR"/>
    <property type="match status" value="1"/>
</dbReference>
<dbReference type="InterPro" id="IPR039420">
    <property type="entry name" value="WalR-like"/>
</dbReference>
<dbReference type="InterPro" id="IPR011006">
    <property type="entry name" value="CheY-like_superfamily"/>
</dbReference>
<reference evidence="14 15" key="1">
    <citation type="submission" date="2018-12" db="EMBL/GenBank/DDBJ databases">
        <authorList>
            <person name="Grouzdev D.S."/>
            <person name="Krutkina M.S."/>
        </authorList>
    </citation>
    <scope>NUCLEOTIDE SEQUENCE [LARGE SCALE GENOMIC DNA]</scope>
    <source>
        <strain evidence="14 15">RmlP026</strain>
    </source>
</reference>
<evidence type="ECO:0000256" key="8">
    <source>
        <dbReference type="ARBA" id="ARBA00023163"/>
    </source>
</evidence>
<dbReference type="InterPro" id="IPR001789">
    <property type="entry name" value="Sig_transdc_resp-reg_receiver"/>
</dbReference>
<keyword evidence="3 10" id="KW-0597">Phosphoprotein</keyword>
<feature type="DNA-binding region" description="OmpR/PhoB-type" evidence="11">
    <location>
        <begin position="138"/>
        <end position="238"/>
    </location>
</feature>
<keyword evidence="2" id="KW-0963">Cytoplasm</keyword>
<organism evidence="14 15">
    <name type="scientific">Lichenibacterium minor</name>
    <dbReference type="NCBI Taxonomy" id="2316528"/>
    <lineage>
        <taxon>Bacteria</taxon>
        <taxon>Pseudomonadati</taxon>
        <taxon>Pseudomonadota</taxon>
        <taxon>Alphaproteobacteria</taxon>
        <taxon>Hyphomicrobiales</taxon>
        <taxon>Lichenihabitantaceae</taxon>
        <taxon>Lichenibacterium</taxon>
    </lineage>
</organism>
<evidence type="ECO:0000259" key="12">
    <source>
        <dbReference type="PROSITE" id="PS50110"/>
    </source>
</evidence>
<evidence type="ECO:0000259" key="13">
    <source>
        <dbReference type="PROSITE" id="PS51755"/>
    </source>
</evidence>
<dbReference type="GO" id="GO:0032993">
    <property type="term" value="C:protein-DNA complex"/>
    <property type="evidence" value="ECO:0007669"/>
    <property type="project" value="TreeGrafter"/>
</dbReference>
<evidence type="ECO:0000256" key="9">
    <source>
        <dbReference type="ARBA" id="ARBA00067337"/>
    </source>
</evidence>